<feature type="transmembrane region" description="Helical" evidence="1">
    <location>
        <begin position="28"/>
        <end position="51"/>
    </location>
</feature>
<organism evidence="2 3">
    <name type="scientific">Cotonvirus japonicus</name>
    <dbReference type="NCBI Taxonomy" id="2811091"/>
    <lineage>
        <taxon>Viruses</taxon>
        <taxon>Varidnaviria</taxon>
        <taxon>Bamfordvirae</taxon>
        <taxon>Nucleocytoviricota</taxon>
        <taxon>Megaviricetes</taxon>
        <taxon>Imitervirales</taxon>
        <taxon>Mimiviridae</taxon>
        <taxon>Megamimivirinae</taxon>
        <taxon>Cotonvirus</taxon>
        <taxon>Cotonvirus japonicum</taxon>
    </lineage>
</organism>
<dbReference type="GeneID" id="80558993"/>
<protein>
    <submittedName>
        <fullName evidence="2">ORFan</fullName>
    </submittedName>
</protein>
<accession>A0ABM7NUC8</accession>
<reference evidence="2 3" key="1">
    <citation type="submission" date="2021-02" db="EMBL/GenBank/DDBJ databases">
        <title>Cotonvirus japonicus, which uses Golgi apparatus of host cells for its virion factory, phylogenetically links tailed tupanvirus and icosahedral mimivirus.</title>
        <authorList>
            <person name="Takahashi H."/>
            <person name="Fukaya S."/>
            <person name="Song C."/>
            <person name="Murata K."/>
            <person name="Takemura M."/>
        </authorList>
    </citation>
    <scope>NUCLEOTIDE SEQUENCE [LARGE SCALE GENOMIC DNA]</scope>
</reference>
<dbReference type="RefSeq" id="YP_010842396.1">
    <property type="nucleotide sequence ID" value="NC_079139.1"/>
</dbReference>
<evidence type="ECO:0000313" key="3">
    <source>
        <dbReference type="Proteomes" id="UP001321479"/>
    </source>
</evidence>
<sequence length="102" mass="12357">MFARFSFLFNFQHNSICFVCCDFYISDFVSHCIIFFPIANSLYHFPFDFFFSISSNYNSYIFRRFFSNFNSLNFSFTILKISSQLFSILFPFFFSLFFSSQF</sequence>
<feature type="transmembrane region" description="Helical" evidence="1">
    <location>
        <begin position="72"/>
        <end position="98"/>
    </location>
</feature>
<keyword evidence="3" id="KW-1185">Reference proteome</keyword>
<dbReference type="EMBL" id="AP024483">
    <property type="protein sequence ID" value="BCS83788.1"/>
    <property type="molecule type" value="Genomic_DNA"/>
</dbReference>
<proteinExistence type="predicted"/>
<dbReference type="Proteomes" id="UP001321479">
    <property type="component" value="Segment"/>
</dbReference>
<keyword evidence="1" id="KW-1133">Transmembrane helix</keyword>
<evidence type="ECO:0000313" key="2">
    <source>
        <dbReference type="EMBL" id="BCS83788.1"/>
    </source>
</evidence>
<keyword evidence="1" id="KW-0812">Transmembrane</keyword>
<keyword evidence="1" id="KW-0472">Membrane</keyword>
<name>A0ABM7NUC8_9VIRU</name>
<evidence type="ECO:0000256" key="1">
    <source>
        <dbReference type="SAM" id="Phobius"/>
    </source>
</evidence>